<dbReference type="InterPro" id="IPR003594">
    <property type="entry name" value="HATPase_dom"/>
</dbReference>
<dbReference type="PANTHER" id="PTHR45436:SF5">
    <property type="entry name" value="SENSOR HISTIDINE KINASE TRCS"/>
    <property type="match status" value="1"/>
</dbReference>
<evidence type="ECO:0000313" key="15">
    <source>
        <dbReference type="EMBL" id="MBW5425543.1"/>
    </source>
</evidence>
<dbReference type="InterPro" id="IPR004358">
    <property type="entry name" value="Sig_transdc_His_kin-like_C"/>
</dbReference>
<dbReference type="PROSITE" id="PS50885">
    <property type="entry name" value="HAMP"/>
    <property type="match status" value="1"/>
</dbReference>
<dbReference type="InterPro" id="IPR036097">
    <property type="entry name" value="HisK_dim/P_sf"/>
</dbReference>
<evidence type="ECO:0000256" key="4">
    <source>
        <dbReference type="ARBA" id="ARBA00022553"/>
    </source>
</evidence>
<dbReference type="InterPro" id="IPR050428">
    <property type="entry name" value="TCS_sensor_his_kinase"/>
</dbReference>
<name>A0ABS6YVS3_9ACTN</name>
<feature type="domain" description="Histidine kinase" evidence="13">
    <location>
        <begin position="239"/>
        <end position="434"/>
    </location>
</feature>
<dbReference type="InterPro" id="IPR036890">
    <property type="entry name" value="HATPase_C_sf"/>
</dbReference>
<keyword evidence="10 12" id="KW-0472">Membrane</keyword>
<dbReference type="RefSeq" id="WP_219692067.1">
    <property type="nucleotide sequence ID" value="NZ_WMBF01000540.1"/>
</dbReference>
<evidence type="ECO:0000259" key="13">
    <source>
        <dbReference type="PROSITE" id="PS50109"/>
    </source>
</evidence>
<evidence type="ECO:0000256" key="2">
    <source>
        <dbReference type="ARBA" id="ARBA00004236"/>
    </source>
</evidence>
<feature type="compositionally biased region" description="Polar residues" evidence="11">
    <location>
        <begin position="441"/>
        <end position="451"/>
    </location>
</feature>
<evidence type="ECO:0000256" key="8">
    <source>
        <dbReference type="ARBA" id="ARBA00022989"/>
    </source>
</evidence>
<keyword evidence="7" id="KW-0418">Kinase</keyword>
<evidence type="ECO:0000256" key="11">
    <source>
        <dbReference type="SAM" id="MobiDB-lite"/>
    </source>
</evidence>
<evidence type="ECO:0000259" key="14">
    <source>
        <dbReference type="PROSITE" id="PS50885"/>
    </source>
</evidence>
<evidence type="ECO:0000256" key="12">
    <source>
        <dbReference type="SAM" id="Phobius"/>
    </source>
</evidence>
<keyword evidence="8 12" id="KW-1133">Transmembrane helix</keyword>
<dbReference type="EMBL" id="WMBF01000540">
    <property type="protein sequence ID" value="MBW5425543.1"/>
    <property type="molecule type" value="Genomic_DNA"/>
</dbReference>
<sequence length="457" mass="47671">MRRSLLLLTAATTALVLTALLVPLTLLTRSHAADRATAEATARAQWVAHALGPALATADERETAEQTVESVNGKDLPATSLILADDTVIGPRVRHRGAHQESDPVRLARTGRAFTYEPESGGRLVLVPVQGAKNGTAVVQVTLSERQLYAGTLASWLVLAGIGVGLVLLGLLLADRLGARLVGATRRLARTADRLAAGDLTARATPEGPPELRLVARELNRLAARIDTLLAAERENAADLAHRLRTPVAALRLDAETLRNPEEAHRIAADVLALEHSVDDVIRKARRPLREAPRADLAAVARERTAFWAPLAEDQNRATGTTTPAHAVPVPVPADELGAALDALIGNVLDHTPHGTPFTVTVRRTAAGEAELTVADEGPGFPGPASPARGTSGAGSTGLGLDIARRTAQEADGRFEAASTADGARVTLTFPPAPETGTPPGKTQSGETQSAPPAPTG</sequence>
<dbReference type="InterPro" id="IPR003661">
    <property type="entry name" value="HisK_dim/P_dom"/>
</dbReference>
<dbReference type="Gene3D" id="1.10.287.130">
    <property type="match status" value="1"/>
</dbReference>
<keyword evidence="4" id="KW-0597">Phosphoprotein</keyword>
<evidence type="ECO:0000256" key="3">
    <source>
        <dbReference type="ARBA" id="ARBA00012438"/>
    </source>
</evidence>
<dbReference type="InterPro" id="IPR003660">
    <property type="entry name" value="HAMP_dom"/>
</dbReference>
<dbReference type="PRINTS" id="PR00344">
    <property type="entry name" value="BCTRLSENSOR"/>
</dbReference>
<feature type="domain" description="HAMP" evidence="14">
    <location>
        <begin position="179"/>
        <end position="231"/>
    </location>
</feature>
<feature type="compositionally biased region" description="Basic and acidic residues" evidence="11">
    <location>
        <begin position="403"/>
        <end position="415"/>
    </location>
</feature>
<dbReference type="SMART" id="SM00388">
    <property type="entry name" value="HisKA"/>
    <property type="match status" value="1"/>
</dbReference>
<dbReference type="Gene3D" id="3.30.565.10">
    <property type="entry name" value="Histidine kinase-like ATPase, C-terminal domain"/>
    <property type="match status" value="1"/>
</dbReference>
<dbReference type="Pfam" id="PF02518">
    <property type="entry name" value="HATPase_c"/>
    <property type="match status" value="1"/>
</dbReference>
<protein>
    <recommendedName>
        <fullName evidence="3">histidine kinase</fullName>
        <ecNumber evidence="3">2.7.13.3</ecNumber>
    </recommendedName>
</protein>
<keyword evidence="6 12" id="KW-0812">Transmembrane</keyword>
<keyword evidence="5" id="KW-0808">Transferase</keyword>
<feature type="transmembrane region" description="Helical" evidence="12">
    <location>
        <begin position="153"/>
        <end position="174"/>
    </location>
</feature>
<dbReference type="Proteomes" id="UP001197114">
    <property type="component" value="Unassembled WGS sequence"/>
</dbReference>
<dbReference type="CDD" id="cd00082">
    <property type="entry name" value="HisKA"/>
    <property type="match status" value="1"/>
</dbReference>
<evidence type="ECO:0000256" key="5">
    <source>
        <dbReference type="ARBA" id="ARBA00022679"/>
    </source>
</evidence>
<dbReference type="SUPFAM" id="SSF55874">
    <property type="entry name" value="ATPase domain of HSP90 chaperone/DNA topoisomerase II/histidine kinase"/>
    <property type="match status" value="1"/>
</dbReference>
<dbReference type="EC" id="2.7.13.3" evidence="3"/>
<accession>A0ABS6YVS3</accession>
<dbReference type="SUPFAM" id="SSF47384">
    <property type="entry name" value="Homodimeric domain of signal transducing histidine kinase"/>
    <property type="match status" value="1"/>
</dbReference>
<dbReference type="SMART" id="SM00387">
    <property type="entry name" value="HATPase_c"/>
    <property type="match status" value="1"/>
</dbReference>
<gene>
    <name evidence="15" type="ORF">GKQ77_28970</name>
</gene>
<keyword evidence="9" id="KW-0902">Two-component regulatory system</keyword>
<dbReference type="Pfam" id="PF00672">
    <property type="entry name" value="HAMP"/>
    <property type="match status" value="1"/>
</dbReference>
<evidence type="ECO:0000313" key="16">
    <source>
        <dbReference type="Proteomes" id="UP001197114"/>
    </source>
</evidence>
<proteinExistence type="predicted"/>
<comment type="catalytic activity">
    <reaction evidence="1">
        <text>ATP + protein L-histidine = ADP + protein N-phospho-L-histidine.</text>
        <dbReference type="EC" id="2.7.13.3"/>
    </reaction>
</comment>
<evidence type="ECO:0000256" key="6">
    <source>
        <dbReference type="ARBA" id="ARBA00022692"/>
    </source>
</evidence>
<keyword evidence="16" id="KW-1185">Reference proteome</keyword>
<evidence type="ECO:0000256" key="7">
    <source>
        <dbReference type="ARBA" id="ARBA00022777"/>
    </source>
</evidence>
<dbReference type="SMART" id="SM00304">
    <property type="entry name" value="HAMP"/>
    <property type="match status" value="1"/>
</dbReference>
<dbReference type="CDD" id="cd06225">
    <property type="entry name" value="HAMP"/>
    <property type="match status" value="1"/>
</dbReference>
<reference evidence="15 16" key="1">
    <citation type="submission" date="2019-11" db="EMBL/GenBank/DDBJ databases">
        <authorList>
            <person name="Ay H."/>
        </authorList>
    </citation>
    <scope>NUCLEOTIDE SEQUENCE [LARGE SCALE GENOMIC DNA]</scope>
    <source>
        <strain evidence="15 16">BG9H</strain>
    </source>
</reference>
<evidence type="ECO:0000256" key="1">
    <source>
        <dbReference type="ARBA" id="ARBA00000085"/>
    </source>
</evidence>
<dbReference type="InterPro" id="IPR005467">
    <property type="entry name" value="His_kinase_dom"/>
</dbReference>
<comment type="caution">
    <text evidence="15">The sequence shown here is derived from an EMBL/GenBank/DDBJ whole genome shotgun (WGS) entry which is preliminary data.</text>
</comment>
<feature type="region of interest" description="Disordered" evidence="11">
    <location>
        <begin position="373"/>
        <end position="457"/>
    </location>
</feature>
<dbReference type="PROSITE" id="PS50109">
    <property type="entry name" value="HIS_KIN"/>
    <property type="match status" value="1"/>
</dbReference>
<evidence type="ECO:0000256" key="10">
    <source>
        <dbReference type="ARBA" id="ARBA00023136"/>
    </source>
</evidence>
<evidence type="ECO:0000256" key="9">
    <source>
        <dbReference type="ARBA" id="ARBA00023012"/>
    </source>
</evidence>
<organism evidence="15 16">
    <name type="scientific">Streptomyces anatolicus</name>
    <dbReference type="NCBI Taxonomy" id="2675858"/>
    <lineage>
        <taxon>Bacteria</taxon>
        <taxon>Bacillati</taxon>
        <taxon>Actinomycetota</taxon>
        <taxon>Actinomycetes</taxon>
        <taxon>Kitasatosporales</taxon>
        <taxon>Streptomycetaceae</taxon>
        <taxon>Streptomyces</taxon>
    </lineage>
</organism>
<comment type="subcellular location">
    <subcellularLocation>
        <location evidence="2">Cell membrane</location>
    </subcellularLocation>
</comment>
<dbReference type="PANTHER" id="PTHR45436">
    <property type="entry name" value="SENSOR HISTIDINE KINASE YKOH"/>
    <property type="match status" value="1"/>
</dbReference>